<reference evidence="3 4" key="1">
    <citation type="submission" date="2020-08" db="EMBL/GenBank/DDBJ databases">
        <title>Genomic Encyclopedia of Type Strains, Phase IV (KMG-IV): sequencing the most valuable type-strain genomes for metagenomic binning, comparative biology and taxonomic classification.</title>
        <authorList>
            <person name="Goeker M."/>
        </authorList>
    </citation>
    <scope>NUCLEOTIDE SEQUENCE [LARGE SCALE GENOMIC DNA]</scope>
    <source>
        <strain evidence="3 4">DSM 21458</strain>
    </source>
</reference>
<dbReference type="Pfam" id="PF01883">
    <property type="entry name" value="FeS_assembly_P"/>
    <property type="match status" value="1"/>
</dbReference>
<proteinExistence type="predicted"/>
<dbReference type="InterPro" id="IPR052339">
    <property type="entry name" value="Fe-S_Maturation_MIP18"/>
</dbReference>
<comment type="caution">
    <text evidence="3">The sequence shown here is derived from an EMBL/GenBank/DDBJ whole genome shotgun (WGS) entry which is preliminary data.</text>
</comment>
<dbReference type="AlphaFoldDB" id="A0A841HZJ2"/>
<name>A0A841HZJ2_9DEIO</name>
<feature type="domain" description="MIP18 family-like" evidence="1">
    <location>
        <begin position="11"/>
        <end position="80"/>
    </location>
</feature>
<dbReference type="RefSeq" id="WP_343058279.1">
    <property type="nucleotide sequence ID" value="NZ_JACHHG010000005.1"/>
</dbReference>
<dbReference type="PANTHER" id="PTHR42831">
    <property type="entry name" value="FE-S PROTEIN MATURATION AUXILIARY FACTOR YITW"/>
    <property type="match status" value="1"/>
</dbReference>
<gene>
    <name evidence="3" type="ORF">HNR42_001711</name>
</gene>
<accession>A0A841HZJ2</accession>
<organism evidence="3 4">
    <name type="scientific">Deinobacterium chartae</name>
    <dbReference type="NCBI Taxonomy" id="521158"/>
    <lineage>
        <taxon>Bacteria</taxon>
        <taxon>Thermotogati</taxon>
        <taxon>Deinococcota</taxon>
        <taxon>Deinococci</taxon>
        <taxon>Deinococcales</taxon>
        <taxon>Deinococcaceae</taxon>
        <taxon>Deinobacterium</taxon>
    </lineage>
</organism>
<dbReference type="InterPro" id="IPR002744">
    <property type="entry name" value="MIP18-like"/>
</dbReference>
<evidence type="ECO:0000313" key="4">
    <source>
        <dbReference type="Proteomes" id="UP000569951"/>
    </source>
</evidence>
<protein>
    <submittedName>
        <fullName evidence="3">Ring-1,2-phenylacetyl-CoA epoxidase subunit PaaD</fullName>
    </submittedName>
</protein>
<evidence type="ECO:0000313" key="3">
    <source>
        <dbReference type="EMBL" id="MBB6098286.1"/>
    </source>
</evidence>
<evidence type="ECO:0000259" key="1">
    <source>
        <dbReference type="Pfam" id="PF01883"/>
    </source>
</evidence>
<dbReference type="EMBL" id="JACHHG010000005">
    <property type="protein sequence ID" value="MBB6098286.1"/>
    <property type="molecule type" value="Genomic_DNA"/>
</dbReference>
<dbReference type="InterPro" id="IPR056572">
    <property type="entry name" value="Zn_ribbon_PaaD"/>
</dbReference>
<evidence type="ECO:0000259" key="2">
    <source>
        <dbReference type="Pfam" id="PF23451"/>
    </source>
</evidence>
<sequence>MVNPLARPSEREVWDALARVLDPEIPVVNVVEMGIVRAVHLEEGRARVTITPTFSACPALHVIRDEVAAAVRALGLEVSVQSVISPPWTTDWISPEARRKLEAYGIAPPTPAGDTPLIALEANPPRCPRCGSFNTAVKNTFGPTLCKTIHVCNACREPFEAFKTV</sequence>
<dbReference type="SUPFAM" id="SSF117916">
    <property type="entry name" value="Fe-S cluster assembly (FSCA) domain-like"/>
    <property type="match status" value="1"/>
</dbReference>
<dbReference type="Pfam" id="PF23451">
    <property type="entry name" value="Zn_ribbon_PaaD"/>
    <property type="match status" value="1"/>
</dbReference>
<dbReference type="PANTHER" id="PTHR42831:SF3">
    <property type="entry name" value="1,2-PHENYLACETYL-COA EPOXIDASE, SUBUNIT D-RELATED"/>
    <property type="match status" value="1"/>
</dbReference>
<keyword evidence="4" id="KW-1185">Reference proteome</keyword>
<dbReference type="Gene3D" id="3.30.300.130">
    <property type="entry name" value="Fe-S cluster assembly (FSCA)"/>
    <property type="match status" value="1"/>
</dbReference>
<dbReference type="InterPro" id="IPR034904">
    <property type="entry name" value="FSCA_dom_sf"/>
</dbReference>
<dbReference type="InterPro" id="IPR011883">
    <property type="entry name" value="PaaD-like"/>
</dbReference>
<dbReference type="NCBIfam" id="TIGR02159">
    <property type="entry name" value="PA_CoA_Oxy4"/>
    <property type="match status" value="1"/>
</dbReference>
<feature type="domain" description="PaaD zinc beta ribbon" evidence="2">
    <location>
        <begin position="122"/>
        <end position="163"/>
    </location>
</feature>
<dbReference type="Proteomes" id="UP000569951">
    <property type="component" value="Unassembled WGS sequence"/>
</dbReference>